<dbReference type="AlphaFoldDB" id="A0A932CMD7"/>
<feature type="domain" description="3-octaprenyl-4-hydroxybenzoate carboxy-lyase-like N-terminal" evidence="2">
    <location>
        <begin position="7"/>
        <end position="98"/>
    </location>
</feature>
<feature type="domain" description="3-octaprenyl-4-hydroxybenzoate carboxy-lyase-like Rift-related" evidence="1">
    <location>
        <begin position="113"/>
        <end position="306"/>
    </location>
</feature>
<dbReference type="GO" id="GO:0005737">
    <property type="term" value="C:cytoplasm"/>
    <property type="evidence" value="ECO:0007669"/>
    <property type="project" value="TreeGrafter"/>
</dbReference>
<dbReference type="GO" id="GO:0016831">
    <property type="term" value="F:carboxy-lyase activity"/>
    <property type="evidence" value="ECO:0007669"/>
    <property type="project" value="InterPro"/>
</dbReference>
<dbReference type="PANTHER" id="PTHR30108:SF17">
    <property type="entry name" value="FERULIC ACID DECARBOXYLASE 1"/>
    <property type="match status" value="1"/>
</dbReference>
<accession>A0A932CMD7</accession>
<dbReference type="InterPro" id="IPR049383">
    <property type="entry name" value="UbiD-like_N"/>
</dbReference>
<evidence type="ECO:0000259" key="1">
    <source>
        <dbReference type="Pfam" id="PF01977"/>
    </source>
</evidence>
<feature type="non-terminal residue" evidence="3">
    <location>
        <position position="350"/>
    </location>
</feature>
<evidence type="ECO:0000259" key="2">
    <source>
        <dbReference type="Pfam" id="PF20695"/>
    </source>
</evidence>
<dbReference type="InterPro" id="IPR002830">
    <property type="entry name" value="UbiD"/>
</dbReference>
<evidence type="ECO:0000313" key="3">
    <source>
        <dbReference type="EMBL" id="MBI2876035.1"/>
    </source>
</evidence>
<dbReference type="InterPro" id="IPR048304">
    <property type="entry name" value="UbiD_Rift_dom"/>
</dbReference>
<dbReference type="GO" id="GO:0046281">
    <property type="term" value="P:cinnamic acid catabolic process"/>
    <property type="evidence" value="ECO:0007669"/>
    <property type="project" value="TreeGrafter"/>
</dbReference>
<dbReference type="EMBL" id="JACPRF010000126">
    <property type="protein sequence ID" value="MBI2876035.1"/>
    <property type="molecule type" value="Genomic_DNA"/>
</dbReference>
<reference evidence="3" key="1">
    <citation type="submission" date="2020-07" db="EMBL/GenBank/DDBJ databases">
        <title>Huge and variable diversity of episymbiotic CPR bacteria and DPANN archaea in groundwater ecosystems.</title>
        <authorList>
            <person name="He C.Y."/>
            <person name="Keren R."/>
            <person name="Whittaker M."/>
            <person name="Farag I.F."/>
            <person name="Doudna J."/>
            <person name="Cate J.H.D."/>
            <person name="Banfield J.F."/>
        </authorList>
    </citation>
    <scope>NUCLEOTIDE SEQUENCE</scope>
    <source>
        <strain evidence="3">NC_groundwater_672_Ag_B-0.1um_62_36</strain>
    </source>
</reference>
<dbReference type="Pfam" id="PF20695">
    <property type="entry name" value="UbiD_N"/>
    <property type="match status" value="1"/>
</dbReference>
<sequence length="350" mass="38851">MDFRRFLKRLEEVGELKTIPDETHWSLEAAALCAMTNRVGGPAIFFPKVKGYPSGHGLAGSLLTGPGTMFYQERTPWGRIAVALGLDKGISYEALMEVLIERRLHPIPPLRVSTGPCKEVIARDREADLFSLPFPYLYEGDGGRYGTCQVLIVKDPEMDWVNWGVYRFMLLTQDRLAIHMGPRSHIGAIYRKYERRGEPMPCCIALGVEPAALLAAATTLPVGLSEAEVAGGFKQDPIELVKAEANDLLVPARAEAILEGYIPPGERAMEGPFVDLIRRTEPQPRPVFHLTALTRRQAPILPFVAEGAKVSDSLAIRSLLASLNLTLKCRTERQFQVRWINLPVEARLGL</sequence>
<evidence type="ECO:0000313" key="4">
    <source>
        <dbReference type="Proteomes" id="UP000769766"/>
    </source>
</evidence>
<dbReference type="GO" id="GO:0033494">
    <property type="term" value="P:ferulate metabolic process"/>
    <property type="evidence" value="ECO:0007669"/>
    <property type="project" value="TreeGrafter"/>
</dbReference>
<protein>
    <submittedName>
        <fullName evidence="3">UbiD family decarboxylase</fullName>
    </submittedName>
</protein>
<gene>
    <name evidence="3" type="ORF">HYY20_04065</name>
</gene>
<dbReference type="SUPFAM" id="SSF50475">
    <property type="entry name" value="FMN-binding split barrel"/>
    <property type="match status" value="1"/>
</dbReference>
<comment type="caution">
    <text evidence="3">The sequence shown here is derived from an EMBL/GenBank/DDBJ whole genome shotgun (WGS) entry which is preliminary data.</text>
</comment>
<proteinExistence type="predicted"/>
<name>A0A932CMD7_UNCTE</name>
<dbReference type="Proteomes" id="UP000769766">
    <property type="component" value="Unassembled WGS sequence"/>
</dbReference>
<dbReference type="PANTHER" id="PTHR30108">
    <property type="entry name" value="3-OCTAPRENYL-4-HYDROXYBENZOATE CARBOXY-LYASE-RELATED"/>
    <property type="match status" value="1"/>
</dbReference>
<organism evidence="3 4">
    <name type="scientific">Tectimicrobiota bacterium</name>
    <dbReference type="NCBI Taxonomy" id="2528274"/>
    <lineage>
        <taxon>Bacteria</taxon>
        <taxon>Pseudomonadati</taxon>
        <taxon>Nitrospinota/Tectimicrobiota group</taxon>
        <taxon>Candidatus Tectimicrobiota</taxon>
    </lineage>
</organism>
<dbReference type="Pfam" id="PF01977">
    <property type="entry name" value="UbiD"/>
    <property type="match status" value="1"/>
</dbReference>